<dbReference type="Proteomes" id="UP000809789">
    <property type="component" value="Unassembled WGS sequence"/>
</dbReference>
<dbReference type="AlphaFoldDB" id="A0A8K0PE53"/>
<sequence>MPLQLPCITHLKLYHELTTGYGCGECDNTHAEAHVVEQHLDNAHGIKRLPKSASVALCSYYSAYHAAKLGEASSSRIDSPSKNSEDAGVPTSNTVDTEPLDAKVTQHDSRRFSAPPVTVVGRPCTLCKAYIMTNFPKAVIGHYLAKHSIVIRRNPLFYIGKNRPHDHSGIDSYKSTITKALDDLEITAEMEPFGQREGMEENKIDMIGDQTGSNSPAPPKAGALRGLQSVTQTAASTSYEDLMQTFLECIPVEHASQFHPVAHAYRTIHHGQQIYRAAKQLDLSGGLRLEHHVFAKQENGIWHCQIPCCGAVFLNMFSIDLHLFAHGEQTLSGSFCGEESCRRFDARASHLDEEHGGSAASFEAVRPRRVGEGLQKILARYGAAATIMEAGSEPSIIYGPRYLKPLTPHEIETNFLKFTGTVDDATFEQYCRTPSDGRRFCKYVTFTGKEPAINHPYHIPVVTVETIMGAQYMHLRVARRYVAWIRSEIARHNLTDFLSLQAYLRSDVYLDDTCRQAPEDSTSDSLPAGGDYVPREVLSFDEDPLYRDEERSLLGKAQLSCPWAGCEKRMKKHEHTRGYLSQHFINAHLGGFWHCHESSCEFVVYTSAEHLERHRRYCHIGPEFQCGHLDCNQVRVHDVQSSAHLNDFKLQKHHEWVFNKWLADGIPKLQDSQPDSHGGGMSALIASFSGEIDAFFSSRQRQYRSTMNRAVLTARGISLDQCDVQGMGLCQRFHHARQWYRCPAKTMLDLDTSTLIYVESHTEFTFALCCDFCATILSRLPRPKAQIPSVHHFFARKSLRHRPRFGAGANINDYQTFISHIREKRRWIPPTIAIFKQAIQHDPKQVFIVDFETTIPWGMRSVPLEVTVRTADGSIVVSCGINEPGITNSEFEDSIGVKQGPLFQQPERALRHLRRFRGARDIGVPPRCLSSKEIFQLLQEAGFGPQSYWIEYSFGNFDRKAMSLLLLQAGADPECHLPISRKCWTVIPDIMRSLPGLQRFTLQHLGRIMCPDNPHLQSLHSSASDTHVLLSVVTKFLVSSAGI</sequence>
<dbReference type="SMART" id="SM00355">
    <property type="entry name" value="ZnF_C2H2"/>
    <property type="match status" value="5"/>
</dbReference>
<dbReference type="PROSITE" id="PS00028">
    <property type="entry name" value="ZINC_FINGER_C2H2_1"/>
    <property type="match status" value="1"/>
</dbReference>
<protein>
    <recommendedName>
        <fullName evidence="2">C2H2-type domain-containing protein</fullName>
    </recommendedName>
</protein>
<reference evidence="3" key="1">
    <citation type="submission" date="2021-07" db="EMBL/GenBank/DDBJ databases">
        <title>Elsinoe batatas strain:CRI-CJ2 Genome sequencing and assembly.</title>
        <authorList>
            <person name="Huang L."/>
        </authorList>
    </citation>
    <scope>NUCLEOTIDE SEQUENCE</scope>
    <source>
        <strain evidence="3">CRI-CJ2</strain>
    </source>
</reference>
<comment type="caution">
    <text evidence="3">The sequence shown here is derived from an EMBL/GenBank/DDBJ whole genome shotgun (WGS) entry which is preliminary data.</text>
</comment>
<evidence type="ECO:0000256" key="1">
    <source>
        <dbReference type="SAM" id="MobiDB-lite"/>
    </source>
</evidence>
<dbReference type="EMBL" id="JAESVG020000006">
    <property type="protein sequence ID" value="KAG8626401.1"/>
    <property type="molecule type" value="Genomic_DNA"/>
</dbReference>
<evidence type="ECO:0000259" key="2">
    <source>
        <dbReference type="PROSITE" id="PS00028"/>
    </source>
</evidence>
<evidence type="ECO:0000313" key="3">
    <source>
        <dbReference type="EMBL" id="KAG8626401.1"/>
    </source>
</evidence>
<proteinExistence type="predicted"/>
<gene>
    <name evidence="3" type="ORF">KVT40_005346</name>
</gene>
<feature type="region of interest" description="Disordered" evidence="1">
    <location>
        <begin position="72"/>
        <end position="97"/>
    </location>
</feature>
<keyword evidence="4" id="KW-1185">Reference proteome</keyword>
<dbReference type="OrthoDB" id="4158842at2759"/>
<feature type="compositionally biased region" description="Polar residues" evidence="1">
    <location>
        <begin position="72"/>
        <end position="82"/>
    </location>
</feature>
<feature type="domain" description="C2H2-type" evidence="2">
    <location>
        <begin position="304"/>
        <end position="326"/>
    </location>
</feature>
<accession>A0A8K0PE53</accession>
<name>A0A8K0PE53_9PEZI</name>
<evidence type="ECO:0000313" key="4">
    <source>
        <dbReference type="Proteomes" id="UP000809789"/>
    </source>
</evidence>
<dbReference type="InterPro" id="IPR013087">
    <property type="entry name" value="Znf_C2H2_type"/>
</dbReference>
<organism evidence="3 4">
    <name type="scientific">Elsinoe batatas</name>
    <dbReference type="NCBI Taxonomy" id="2601811"/>
    <lineage>
        <taxon>Eukaryota</taxon>
        <taxon>Fungi</taxon>
        <taxon>Dikarya</taxon>
        <taxon>Ascomycota</taxon>
        <taxon>Pezizomycotina</taxon>
        <taxon>Dothideomycetes</taxon>
        <taxon>Dothideomycetidae</taxon>
        <taxon>Myriangiales</taxon>
        <taxon>Elsinoaceae</taxon>
        <taxon>Elsinoe</taxon>
    </lineage>
</organism>